<comment type="PTM">
    <text evidence="6">Contains an active site 4-methylidene-imidazol-5-one (MIO), which is formed autocatalytically by cyclization and dehydration of residues Ala-Ser-Gly.</text>
</comment>
<keyword evidence="11" id="KW-1185">Reference proteome</keyword>
<evidence type="ECO:0000256" key="9">
    <source>
        <dbReference type="RuleBase" id="RU004480"/>
    </source>
</evidence>
<dbReference type="PROSITE" id="PS00488">
    <property type="entry name" value="PAL_HISTIDASE"/>
    <property type="match status" value="1"/>
</dbReference>
<dbReference type="GO" id="GO:0004397">
    <property type="term" value="F:histidine ammonia-lyase activity"/>
    <property type="evidence" value="ECO:0007669"/>
    <property type="project" value="UniProtKB-UniRule"/>
</dbReference>
<dbReference type="SUPFAM" id="SSF48557">
    <property type="entry name" value="L-aspartase-like"/>
    <property type="match status" value="1"/>
</dbReference>
<evidence type="ECO:0000256" key="7">
    <source>
        <dbReference type="RuleBase" id="RU003954"/>
    </source>
</evidence>
<dbReference type="GO" id="GO:0005737">
    <property type="term" value="C:cytoplasm"/>
    <property type="evidence" value="ECO:0007669"/>
    <property type="project" value="UniProtKB-SubCell"/>
</dbReference>
<evidence type="ECO:0000256" key="1">
    <source>
        <dbReference type="ARBA" id="ARBA00005113"/>
    </source>
</evidence>
<feature type="cross-link" description="5-imidazolinone (Ala-Gly)" evidence="6">
    <location>
        <begin position="143"/>
        <end position="145"/>
    </location>
</feature>
<protein>
    <recommendedName>
        <fullName evidence="2 6">Histidine ammonia-lyase</fullName>
        <shortName evidence="6">Histidase</shortName>
        <ecNumber evidence="2 6">4.3.1.3</ecNumber>
    </recommendedName>
</protein>
<dbReference type="GO" id="GO:0019556">
    <property type="term" value="P:L-histidine catabolic process to glutamate and formamide"/>
    <property type="evidence" value="ECO:0007669"/>
    <property type="project" value="UniProtKB-UniPathway"/>
</dbReference>
<gene>
    <name evidence="6" type="primary">hutH</name>
    <name evidence="10" type="ORF">U27_02726</name>
</gene>
<dbReference type="InterPro" id="IPR008948">
    <property type="entry name" value="L-Aspartase-like"/>
</dbReference>
<name>A0A081BTW2_VECG1</name>
<comment type="similarity">
    <text evidence="6 7">Belongs to the PAL/histidase family.</text>
</comment>
<dbReference type="CDD" id="cd00332">
    <property type="entry name" value="PAL-HAL"/>
    <property type="match status" value="1"/>
</dbReference>
<reference evidence="10" key="1">
    <citation type="journal article" date="2015" name="PeerJ">
        <title>First genomic representation of candidate bacterial phylum KSB3 points to enhanced environmental sensing as a trigger of wastewater bulking.</title>
        <authorList>
            <person name="Sekiguchi Y."/>
            <person name="Ohashi A."/>
            <person name="Parks D.H."/>
            <person name="Yamauchi T."/>
            <person name="Tyson G.W."/>
            <person name="Hugenholtz P."/>
        </authorList>
    </citation>
    <scope>NUCLEOTIDE SEQUENCE [LARGE SCALE GENOMIC DNA]</scope>
</reference>
<dbReference type="Gene3D" id="1.10.275.10">
    <property type="entry name" value="Fumarase/aspartase (N-terminal domain)"/>
    <property type="match status" value="1"/>
</dbReference>
<dbReference type="NCBIfam" id="NF006871">
    <property type="entry name" value="PRK09367.1"/>
    <property type="match status" value="1"/>
</dbReference>
<evidence type="ECO:0000313" key="10">
    <source>
        <dbReference type="EMBL" id="GAK55767.1"/>
    </source>
</evidence>
<dbReference type="FunFam" id="1.20.200.10:FF:000003">
    <property type="entry name" value="Histidine ammonia-lyase"/>
    <property type="match status" value="1"/>
</dbReference>
<dbReference type="InterPro" id="IPR005921">
    <property type="entry name" value="HutH"/>
</dbReference>
<keyword evidence="4 6" id="KW-0456">Lyase</keyword>
<dbReference type="GO" id="GO:0019557">
    <property type="term" value="P:L-histidine catabolic process to glutamate and formate"/>
    <property type="evidence" value="ECO:0007669"/>
    <property type="project" value="UniProtKB-UniPathway"/>
</dbReference>
<dbReference type="HOGENOM" id="CLU_014801_4_0_0"/>
<dbReference type="Gene3D" id="1.20.200.10">
    <property type="entry name" value="Fumarase/aspartase (Central domain)"/>
    <property type="match status" value="1"/>
</dbReference>
<dbReference type="Proteomes" id="UP000030661">
    <property type="component" value="Unassembled WGS sequence"/>
</dbReference>
<dbReference type="STRING" id="1499967.U27_02726"/>
<evidence type="ECO:0000256" key="4">
    <source>
        <dbReference type="ARBA" id="ARBA00023239"/>
    </source>
</evidence>
<dbReference type="AlphaFoldDB" id="A0A081BTW2"/>
<comment type="catalytic activity">
    <reaction evidence="5 6 8">
        <text>L-histidine = trans-urocanate + NH4(+)</text>
        <dbReference type="Rhea" id="RHEA:21232"/>
        <dbReference type="ChEBI" id="CHEBI:17771"/>
        <dbReference type="ChEBI" id="CHEBI:28938"/>
        <dbReference type="ChEBI" id="CHEBI:57595"/>
        <dbReference type="EC" id="4.3.1.3"/>
    </reaction>
</comment>
<comment type="subcellular location">
    <subcellularLocation>
        <location evidence="6 9">Cytoplasm</location>
    </subcellularLocation>
</comment>
<organism evidence="10">
    <name type="scientific">Vecturithrix granuli</name>
    <dbReference type="NCBI Taxonomy" id="1499967"/>
    <lineage>
        <taxon>Bacteria</taxon>
        <taxon>Candidatus Moduliflexota</taxon>
        <taxon>Candidatus Vecturitrichia</taxon>
        <taxon>Candidatus Vecturitrichales</taxon>
        <taxon>Candidatus Vecturitrichaceae</taxon>
        <taxon>Candidatus Vecturithrix</taxon>
    </lineage>
</organism>
<dbReference type="eggNOG" id="COG2986">
    <property type="taxonomic scope" value="Bacteria"/>
</dbReference>
<dbReference type="NCBIfam" id="TIGR01225">
    <property type="entry name" value="hutH"/>
    <property type="match status" value="1"/>
</dbReference>
<evidence type="ECO:0000256" key="2">
    <source>
        <dbReference type="ARBA" id="ARBA00012994"/>
    </source>
</evidence>
<proteinExistence type="inferred from homology"/>
<dbReference type="EMBL" id="DF820464">
    <property type="protein sequence ID" value="GAK55767.1"/>
    <property type="molecule type" value="Genomic_DNA"/>
</dbReference>
<evidence type="ECO:0000256" key="6">
    <source>
        <dbReference type="HAMAP-Rule" id="MF_00229"/>
    </source>
</evidence>
<dbReference type="Pfam" id="PF00221">
    <property type="entry name" value="Lyase_aromatic"/>
    <property type="match status" value="1"/>
</dbReference>
<dbReference type="HAMAP" id="MF_00229">
    <property type="entry name" value="His_ammonia_lyase"/>
    <property type="match status" value="1"/>
</dbReference>
<dbReference type="EC" id="4.3.1.3" evidence="2 6"/>
<dbReference type="PANTHER" id="PTHR10362">
    <property type="entry name" value="HISTIDINE AMMONIA-LYASE"/>
    <property type="match status" value="1"/>
</dbReference>
<dbReference type="FunFam" id="1.10.275.10:FF:000005">
    <property type="entry name" value="Histidine ammonia-lyase"/>
    <property type="match status" value="1"/>
</dbReference>
<evidence type="ECO:0000256" key="3">
    <source>
        <dbReference type="ARBA" id="ARBA00022808"/>
    </source>
</evidence>
<dbReference type="UniPathway" id="UPA00379">
    <property type="reaction ID" value="UER00549"/>
</dbReference>
<dbReference type="InterPro" id="IPR001106">
    <property type="entry name" value="Aromatic_Lyase"/>
</dbReference>
<sequence>MNVVLIDGEQLTLEQVYAVAVENLPVELSREAIQKIKQSRQYVERLVDEDAVVYGVTTGFGKFSNVKINHQDVLKLQENLIMSHQTGVGEPFPEDITRAIMLLRANTLAKGYSGIRLCVLQTLIDMLNKRVHPLIPRKGSVGASGDLAPLAHLAGVVIGQGDAWYNGHRLAGADAMKRAGIQPVQLQAKEGLALINGTPVMTGVGVFVQLEAERLAKVLDIAGATTLEALKGTNTAFLELTHNVRPHKGQRVSARNFLKLLQNSEIIRSHENCDKVQDAYSLRCMPQVHGASKDVLRYVRSVLEVEVNSATDNPLIFAEQEKVISGGNFHGQPIAMAMDFLAIALAELADISERRIEHLVDPDVSGLPGFLVKEGGLNSGFMIAQVTAVALVSENKILCHPASVDSIPTSANKEDHVSMGTTAAVKAYEVLKNVQHVAAIELLCGCQGLDFVKPLQPGDGVRKAYETIRQNVPYLDSDRALHHDIHRCLELIINNTLLQVVEQEIGALEL</sequence>
<dbReference type="InterPro" id="IPR024083">
    <property type="entry name" value="Fumarase/histidase_N"/>
</dbReference>
<evidence type="ECO:0000313" key="11">
    <source>
        <dbReference type="Proteomes" id="UP000030661"/>
    </source>
</evidence>
<keyword evidence="6" id="KW-0963">Cytoplasm</keyword>
<keyword evidence="3 6" id="KW-0369">Histidine metabolism</keyword>
<feature type="modified residue" description="2,3-didehydroalanine (Ser)" evidence="6">
    <location>
        <position position="144"/>
    </location>
</feature>
<dbReference type="InterPro" id="IPR022313">
    <property type="entry name" value="Phe/His_NH3-lyase_AS"/>
</dbReference>
<accession>A0A081BTW2</accession>
<evidence type="ECO:0000256" key="5">
    <source>
        <dbReference type="ARBA" id="ARBA00049269"/>
    </source>
</evidence>
<comment type="pathway">
    <text evidence="1 6 8">Amino-acid degradation; L-histidine degradation into L-glutamate; N-formimidoyl-L-glutamate from L-histidine: step 1/3.</text>
</comment>
<evidence type="ECO:0000256" key="8">
    <source>
        <dbReference type="RuleBase" id="RU004479"/>
    </source>
</evidence>